<comment type="caution">
    <text evidence="2">The sequence shown here is derived from an EMBL/GenBank/DDBJ whole genome shotgun (WGS) entry which is preliminary data.</text>
</comment>
<evidence type="ECO:0008006" key="4">
    <source>
        <dbReference type="Google" id="ProtNLM"/>
    </source>
</evidence>
<sequence length="81" mass="8608">MAFTVYDTIRARAHAVLAAADQPVTSVDLAALLGTTAQQAARALRQLEAEGTATRTRAGLSQFGRIPDQWTTASPGPQSRR</sequence>
<dbReference type="InterPro" id="IPR036390">
    <property type="entry name" value="WH_DNA-bd_sf"/>
</dbReference>
<accession>A0ABX0DPI0</accession>
<organism evidence="2 3">
    <name type="scientific">Streptomyces ureilyticus</name>
    <dbReference type="NCBI Taxonomy" id="1775131"/>
    <lineage>
        <taxon>Bacteria</taxon>
        <taxon>Bacillati</taxon>
        <taxon>Actinomycetota</taxon>
        <taxon>Actinomycetes</taxon>
        <taxon>Kitasatosporales</taxon>
        <taxon>Streptomycetaceae</taxon>
        <taxon>Streptomyces</taxon>
    </lineage>
</organism>
<feature type="compositionally biased region" description="Polar residues" evidence="1">
    <location>
        <begin position="69"/>
        <end position="81"/>
    </location>
</feature>
<protein>
    <recommendedName>
        <fullName evidence="4">HTH marR-type domain-containing protein</fullName>
    </recommendedName>
</protein>
<dbReference type="Gene3D" id="1.10.10.10">
    <property type="entry name" value="Winged helix-like DNA-binding domain superfamily/Winged helix DNA-binding domain"/>
    <property type="match status" value="1"/>
</dbReference>
<dbReference type="RefSeq" id="WP_165340390.1">
    <property type="nucleotide sequence ID" value="NZ_JAAKZX010000046.1"/>
</dbReference>
<dbReference type="InterPro" id="IPR036388">
    <property type="entry name" value="WH-like_DNA-bd_sf"/>
</dbReference>
<evidence type="ECO:0000313" key="3">
    <source>
        <dbReference type="Proteomes" id="UP001518140"/>
    </source>
</evidence>
<evidence type="ECO:0000256" key="1">
    <source>
        <dbReference type="SAM" id="MobiDB-lite"/>
    </source>
</evidence>
<proteinExistence type="predicted"/>
<name>A0ABX0DPI0_9ACTN</name>
<keyword evidence="3" id="KW-1185">Reference proteome</keyword>
<gene>
    <name evidence="2" type="ORF">G6048_17005</name>
</gene>
<reference evidence="2 3" key="1">
    <citation type="submission" date="2020-02" db="EMBL/GenBank/DDBJ databases">
        <title>Whole-genome analyses of novel actinobacteria.</title>
        <authorList>
            <person name="Sahin N."/>
            <person name="Tokatli A."/>
        </authorList>
    </citation>
    <scope>NUCLEOTIDE SEQUENCE [LARGE SCALE GENOMIC DNA]</scope>
    <source>
        <strain evidence="2 3">YC419</strain>
    </source>
</reference>
<feature type="region of interest" description="Disordered" evidence="1">
    <location>
        <begin position="51"/>
        <end position="81"/>
    </location>
</feature>
<dbReference type="SUPFAM" id="SSF46785">
    <property type="entry name" value="Winged helix' DNA-binding domain"/>
    <property type="match status" value="1"/>
</dbReference>
<evidence type="ECO:0000313" key="2">
    <source>
        <dbReference type="EMBL" id="NGO43782.1"/>
    </source>
</evidence>
<dbReference type="EMBL" id="JAAKZX010000046">
    <property type="protein sequence ID" value="NGO43782.1"/>
    <property type="molecule type" value="Genomic_DNA"/>
</dbReference>
<dbReference type="Proteomes" id="UP001518140">
    <property type="component" value="Unassembled WGS sequence"/>
</dbReference>